<dbReference type="AlphaFoldDB" id="A0A161MBY5"/>
<dbReference type="EMBL" id="GEMB01001662">
    <property type="protein sequence ID" value="JAS01501.1"/>
    <property type="molecule type" value="Transcribed_RNA"/>
</dbReference>
<organism evidence="1">
    <name type="scientific">Triatoma infestans</name>
    <name type="common">Assassin bug</name>
    <dbReference type="NCBI Taxonomy" id="30076"/>
    <lineage>
        <taxon>Eukaryota</taxon>
        <taxon>Metazoa</taxon>
        <taxon>Ecdysozoa</taxon>
        <taxon>Arthropoda</taxon>
        <taxon>Hexapoda</taxon>
        <taxon>Insecta</taxon>
        <taxon>Pterygota</taxon>
        <taxon>Neoptera</taxon>
        <taxon>Paraneoptera</taxon>
        <taxon>Hemiptera</taxon>
        <taxon>Heteroptera</taxon>
        <taxon>Panheteroptera</taxon>
        <taxon>Cimicomorpha</taxon>
        <taxon>Reduviidae</taxon>
        <taxon>Triatominae</taxon>
        <taxon>Triatoma</taxon>
    </lineage>
</organism>
<sequence>MGAEYIASLFKASTNFSTLQLNNGGVH</sequence>
<accession>A0A161MBY5</accession>
<evidence type="ECO:0000313" key="1">
    <source>
        <dbReference type="EMBL" id="JAS01501.1"/>
    </source>
</evidence>
<proteinExistence type="predicted"/>
<reference evidence="1" key="1">
    <citation type="submission" date="2016-04" db="EMBL/GenBank/DDBJ databases">
        <authorList>
            <person name="Calderon-Fernandez G.M.Sr."/>
        </authorList>
    </citation>
    <scope>NUCLEOTIDE SEQUENCE</scope>
    <source>
        <strain evidence="1">Int1</strain>
        <tissue evidence="1">Integument</tissue>
    </source>
</reference>
<reference evidence="1" key="2">
    <citation type="journal article" date="2017" name="J. Med. Entomol.">
        <title>Transcriptome Analysis of the Triatoma infestans (Hemiptera: Reduviidae) Integument.</title>
        <authorList>
            <person name="Calderon-Fernandez G.M."/>
            <person name="Moriconi D.E."/>
            <person name="Dulbecco A.B."/>
            <person name="Juarez M.P."/>
        </authorList>
    </citation>
    <scope>NUCLEOTIDE SEQUENCE</scope>
    <source>
        <strain evidence="1">Int1</strain>
        <tissue evidence="1">Integument</tissue>
    </source>
</reference>
<protein>
    <submittedName>
        <fullName evidence="1">Gtp-binding protein sar1</fullName>
    </submittedName>
</protein>
<name>A0A161MBY5_TRIIF</name>